<sequence>MVYYRIFISVAFIAMFKKRQEIFNKLQLAQFPVGVTDDSNFSNTFQILLYNILQTLYDYSVKKGRQCLIEGYC</sequence>
<name>A0A434ADP7_9FLAO</name>
<reference evidence="2" key="1">
    <citation type="journal article" date="2019" name="Syst. Appl. Microbiol.">
        <title>Flavobacterium circumlabens sp. nov. and Flavobacterium cupreum sp. nov., two psychrotrophic species isolated from Antarctic environmental samples.</title>
        <authorList>
            <person name="Kralova S."/>
            <person name="Busse H.-J."/>
            <person name="Svec P."/>
            <person name="Maslanova I."/>
            <person name="Stankova E."/>
            <person name="Bartak M."/>
            <person name="Sedlacek I."/>
        </authorList>
    </citation>
    <scope>NUCLEOTIDE SEQUENCE [LARGE SCALE GENOMIC DNA]</scope>
    <source>
        <strain evidence="2">CCM 8825</strain>
    </source>
</reference>
<accession>A0A434ADP7</accession>
<protein>
    <submittedName>
        <fullName evidence="1">Uncharacterized protein</fullName>
    </submittedName>
</protein>
<organism evidence="1 2">
    <name type="scientific">Flavobacterium cupreum</name>
    <dbReference type="NCBI Taxonomy" id="2133766"/>
    <lineage>
        <taxon>Bacteria</taxon>
        <taxon>Pseudomonadati</taxon>
        <taxon>Bacteroidota</taxon>
        <taxon>Flavobacteriia</taxon>
        <taxon>Flavobacteriales</taxon>
        <taxon>Flavobacteriaceae</taxon>
        <taxon>Flavobacterium</taxon>
    </lineage>
</organism>
<gene>
    <name evidence="1" type="ORF">D0817_02475</name>
</gene>
<evidence type="ECO:0000313" key="2">
    <source>
        <dbReference type="Proteomes" id="UP000288102"/>
    </source>
</evidence>
<dbReference type="AlphaFoldDB" id="A0A434ADP7"/>
<comment type="caution">
    <text evidence="1">The sequence shown here is derived from an EMBL/GenBank/DDBJ whole genome shotgun (WGS) entry which is preliminary data.</text>
</comment>
<dbReference type="EMBL" id="QWDM01000001">
    <property type="protein sequence ID" value="RUT72490.1"/>
    <property type="molecule type" value="Genomic_DNA"/>
</dbReference>
<evidence type="ECO:0000313" key="1">
    <source>
        <dbReference type="EMBL" id="RUT72490.1"/>
    </source>
</evidence>
<dbReference type="Proteomes" id="UP000288102">
    <property type="component" value="Unassembled WGS sequence"/>
</dbReference>
<proteinExistence type="predicted"/>
<keyword evidence="2" id="KW-1185">Reference proteome</keyword>